<reference evidence="1" key="1">
    <citation type="submission" date="2021-12" db="EMBL/GenBank/DDBJ databases">
        <authorList>
            <person name="Cha I.-T."/>
            <person name="Lee K.-E."/>
            <person name="Park S.-J."/>
        </authorList>
    </citation>
    <scope>NUCLEOTIDE SEQUENCE</scope>
    <source>
        <strain evidence="1">YSM-43</strain>
    </source>
</reference>
<dbReference type="EMBL" id="CP090145">
    <property type="protein sequence ID" value="UOX32292.1"/>
    <property type="molecule type" value="Genomic_DNA"/>
</dbReference>
<protein>
    <submittedName>
        <fullName evidence="1">Uncharacterized protein</fullName>
    </submittedName>
</protein>
<evidence type="ECO:0000313" key="1">
    <source>
        <dbReference type="EMBL" id="UOX32292.1"/>
    </source>
</evidence>
<organism evidence="1 2">
    <name type="scientific">Flavobacterium sediminilitoris</name>
    <dbReference type="NCBI Taxonomy" id="2024526"/>
    <lineage>
        <taxon>Bacteria</taxon>
        <taxon>Pseudomonadati</taxon>
        <taxon>Bacteroidota</taxon>
        <taxon>Flavobacteriia</taxon>
        <taxon>Flavobacteriales</taxon>
        <taxon>Flavobacteriaceae</taxon>
        <taxon>Flavobacterium</taxon>
    </lineage>
</organism>
<proteinExistence type="predicted"/>
<evidence type="ECO:0000313" key="2">
    <source>
        <dbReference type="Proteomes" id="UP000830454"/>
    </source>
</evidence>
<reference evidence="1" key="2">
    <citation type="submission" date="2022-04" db="EMBL/GenBank/DDBJ databases">
        <title>Complete Genome Sequence of Flavobacterium sediminilitoris YSM-43, Isolated from a Tidal Sediment.</title>
        <authorList>
            <person name="Lee P.A."/>
        </authorList>
    </citation>
    <scope>NUCLEOTIDE SEQUENCE</scope>
    <source>
        <strain evidence="1">YSM-43</strain>
    </source>
</reference>
<accession>A0ABY4HHI0</accession>
<dbReference type="PROSITE" id="PS51257">
    <property type="entry name" value="PROKAR_LIPOPROTEIN"/>
    <property type="match status" value="1"/>
</dbReference>
<keyword evidence="2" id="KW-1185">Reference proteome</keyword>
<name>A0ABY4HHI0_9FLAO</name>
<dbReference type="RefSeq" id="WP_246914870.1">
    <property type="nucleotide sequence ID" value="NZ_CP090145.1"/>
</dbReference>
<sequence length="183" mass="21292">MGEIYIKRINFLIIFFFLSLCSCKNDKVEEVVSPKINEVKKNIEYTIDFPDTLLVNKEYDGIIHYKSLLDTIITTFGDSRLNRYSRFVLVTSKHPSVSYEELKSKVKDTFGALNNREIPFYRIKFNEPGEYYIEGLINDLVLIDTIKDANNKDNGIELIQNEEVVIHKVIVIEKRLSPKISSF</sequence>
<dbReference type="Proteomes" id="UP000830454">
    <property type="component" value="Chromosome"/>
</dbReference>
<gene>
    <name evidence="1" type="ORF">LXD69_09515</name>
</gene>